<dbReference type="RefSeq" id="WP_324715535.1">
    <property type="nucleotide sequence ID" value="NZ_CP141615.1"/>
</dbReference>
<dbReference type="Proteomes" id="UP001332192">
    <property type="component" value="Chromosome"/>
</dbReference>
<dbReference type="Gene3D" id="3.90.550.10">
    <property type="entry name" value="Spore Coat Polysaccharide Biosynthesis Protein SpsA, Chain A"/>
    <property type="match status" value="1"/>
</dbReference>
<evidence type="ECO:0000313" key="2">
    <source>
        <dbReference type="EMBL" id="WRP16263.1"/>
    </source>
</evidence>
<reference evidence="2 3" key="1">
    <citation type="journal article" date="2024" name="Front. Microbiol.">
        <title>Novel thermophilic genera Geochorda gen. nov. and Carboxydochorda gen. nov. from the deep terrestrial subsurface reveal the ecophysiological diversity in the class Limnochordia.</title>
        <authorList>
            <person name="Karnachuk O.V."/>
            <person name="Lukina A.P."/>
            <person name="Avakyan M.R."/>
            <person name="Kadnikov V.V."/>
            <person name="Begmatov S."/>
            <person name="Beletsky A.V."/>
            <person name="Vlasova K.G."/>
            <person name="Novikov A.A."/>
            <person name="Shcherbakova V.A."/>
            <person name="Mardanov A.V."/>
            <person name="Ravin N.V."/>
        </authorList>
    </citation>
    <scope>NUCLEOTIDE SEQUENCE [LARGE SCALE GENOMIC DNA]</scope>
    <source>
        <strain evidence="2 3">L945</strain>
    </source>
</reference>
<proteinExistence type="predicted"/>
<dbReference type="SUPFAM" id="SSF53448">
    <property type="entry name" value="Nucleotide-diphospho-sugar transferases"/>
    <property type="match status" value="1"/>
</dbReference>
<dbReference type="EMBL" id="CP141615">
    <property type="protein sequence ID" value="WRP16263.1"/>
    <property type="molecule type" value="Genomic_DNA"/>
</dbReference>
<evidence type="ECO:0000313" key="3">
    <source>
        <dbReference type="Proteomes" id="UP001332192"/>
    </source>
</evidence>
<sequence length="220" mass="22951">MGSREEQVRAMPAEGQVWAVVLAAGEGRRMLAGRSTLPKPVLPVEGEPMVRRVVRRALEAGVDGVVVVAGAAAGEVLEALHGLDVERLRVLYNADWQRGMSTSLRAGVFALPAEAACALVLLADQPAVTGELLRKVVEASRGAPAAACRYPGGHLGPPCVLDRSTWPALREIAGDQGARKVLASLGARVQAVEAPEAELADVDTPEDLVRVAPGSSHQGP</sequence>
<protein>
    <submittedName>
        <fullName evidence="2">Nucleotidyltransferase family protein</fullName>
    </submittedName>
</protein>
<dbReference type="InterPro" id="IPR029044">
    <property type="entry name" value="Nucleotide-diphossugar_trans"/>
</dbReference>
<organism evidence="2 3">
    <name type="scientific">Carboxydichorda subterranea</name>
    <dbReference type="NCBI Taxonomy" id="3109565"/>
    <lineage>
        <taxon>Bacteria</taxon>
        <taxon>Bacillati</taxon>
        <taxon>Bacillota</taxon>
        <taxon>Limnochordia</taxon>
        <taxon>Limnochordales</taxon>
        <taxon>Geochordaceae</taxon>
        <taxon>Carboxydichorda</taxon>
    </lineage>
</organism>
<dbReference type="PANTHER" id="PTHR43777">
    <property type="entry name" value="MOLYBDENUM COFACTOR CYTIDYLYLTRANSFERASE"/>
    <property type="match status" value="1"/>
</dbReference>
<gene>
    <name evidence="2" type="ORF">U7230_09120</name>
</gene>
<dbReference type="CDD" id="cd04182">
    <property type="entry name" value="GT_2_like_f"/>
    <property type="match status" value="1"/>
</dbReference>
<dbReference type="Pfam" id="PF12804">
    <property type="entry name" value="NTP_transf_3"/>
    <property type="match status" value="1"/>
</dbReference>
<keyword evidence="3" id="KW-1185">Reference proteome</keyword>
<name>A0ABZ1BUJ4_9FIRM</name>
<dbReference type="InterPro" id="IPR025877">
    <property type="entry name" value="MobA-like_NTP_Trfase"/>
</dbReference>
<dbReference type="PANTHER" id="PTHR43777:SF1">
    <property type="entry name" value="MOLYBDENUM COFACTOR CYTIDYLYLTRANSFERASE"/>
    <property type="match status" value="1"/>
</dbReference>
<evidence type="ECO:0000259" key="1">
    <source>
        <dbReference type="Pfam" id="PF12804"/>
    </source>
</evidence>
<feature type="domain" description="MobA-like NTP transferase" evidence="1">
    <location>
        <begin position="19"/>
        <end position="185"/>
    </location>
</feature>
<accession>A0ABZ1BUJ4</accession>